<proteinExistence type="predicted"/>
<dbReference type="Pfam" id="PF07530">
    <property type="entry name" value="PRE_C2HC"/>
    <property type="match status" value="1"/>
</dbReference>
<evidence type="ECO:0000256" key="1">
    <source>
        <dbReference type="SAM" id="MobiDB-lite"/>
    </source>
</evidence>
<name>A0ABR3GZL8_LOXSC</name>
<feature type="region of interest" description="Disordered" evidence="1">
    <location>
        <begin position="99"/>
        <end position="207"/>
    </location>
</feature>
<feature type="compositionally biased region" description="Low complexity" evidence="1">
    <location>
        <begin position="147"/>
        <end position="170"/>
    </location>
</feature>
<evidence type="ECO:0000313" key="3">
    <source>
        <dbReference type="EMBL" id="KAL0852948.1"/>
    </source>
</evidence>
<evidence type="ECO:0000259" key="2">
    <source>
        <dbReference type="Pfam" id="PF07530"/>
    </source>
</evidence>
<feature type="compositionally biased region" description="Pro residues" evidence="1">
    <location>
        <begin position="171"/>
        <end position="184"/>
    </location>
</feature>
<reference evidence="3 4" key="1">
    <citation type="submission" date="2024-06" db="EMBL/GenBank/DDBJ databases">
        <title>A chromosome-level genome assembly of beet webworm, Loxostege sticticalis.</title>
        <authorList>
            <person name="Zhang Y."/>
        </authorList>
    </citation>
    <scope>NUCLEOTIDE SEQUENCE [LARGE SCALE GENOMIC DNA]</scope>
    <source>
        <strain evidence="3">AQ026</strain>
        <tissue evidence="3">Whole body</tissue>
    </source>
</reference>
<dbReference type="Proteomes" id="UP001549920">
    <property type="component" value="Unassembled WGS sequence"/>
</dbReference>
<feature type="compositionally biased region" description="Low complexity" evidence="1">
    <location>
        <begin position="185"/>
        <end position="202"/>
    </location>
</feature>
<feature type="compositionally biased region" description="Low complexity" evidence="1">
    <location>
        <begin position="103"/>
        <end position="126"/>
    </location>
</feature>
<feature type="domain" description="Pre-C2HC" evidence="2">
    <location>
        <begin position="1"/>
        <end position="38"/>
    </location>
</feature>
<organism evidence="3 4">
    <name type="scientific">Loxostege sticticalis</name>
    <name type="common">Beet webworm moth</name>
    <dbReference type="NCBI Taxonomy" id="481309"/>
    <lineage>
        <taxon>Eukaryota</taxon>
        <taxon>Metazoa</taxon>
        <taxon>Ecdysozoa</taxon>
        <taxon>Arthropoda</taxon>
        <taxon>Hexapoda</taxon>
        <taxon>Insecta</taxon>
        <taxon>Pterygota</taxon>
        <taxon>Neoptera</taxon>
        <taxon>Endopterygota</taxon>
        <taxon>Lepidoptera</taxon>
        <taxon>Glossata</taxon>
        <taxon>Ditrysia</taxon>
        <taxon>Pyraloidea</taxon>
        <taxon>Crambidae</taxon>
        <taxon>Pyraustinae</taxon>
        <taxon>Loxostege</taxon>
    </lineage>
</organism>
<accession>A0ABR3GZL8</accession>
<evidence type="ECO:0000313" key="4">
    <source>
        <dbReference type="Proteomes" id="UP001549920"/>
    </source>
</evidence>
<gene>
    <name evidence="3" type="ORF">ABMA27_012741</name>
</gene>
<comment type="caution">
    <text evidence="3">The sequence shown here is derived from an EMBL/GenBank/DDBJ whole genome shotgun (WGS) entry which is preliminary data.</text>
</comment>
<protein>
    <recommendedName>
        <fullName evidence="2">Pre-C2HC domain-containing protein</fullName>
    </recommendedName>
</protein>
<keyword evidence="4" id="KW-1185">Reference proteome</keyword>
<sequence length="289" mass="31172">MVQVVLDHSAEAKDVFNIKAVCSISGLRVEPPRKRGTPGQCHRCQLYGHSARNCRARPRCGKCLGNHGTADCDRNRATATEPPSCVLCGRLGHPANYRGCPKAPRSQPRAPTAQAPRPARASSTRAFVASPEIPSLRPCRPNPWKLPTSTAPQTSQPTEVVTAPNAAPSVAPAPAPKAPNPRPTAPKAQPHRAPAPKAQAAPPTAPKSKYLSEIMSCPTRWNSCYDMFDRLFKVKDAIIVVGAQDAKSGFTRASKRPIGLRSLDDKKKKMTYNIYTFIGGGSGYKFSKM</sequence>
<dbReference type="EMBL" id="JBEUOH010000031">
    <property type="protein sequence ID" value="KAL0852948.1"/>
    <property type="molecule type" value="Genomic_DNA"/>
</dbReference>
<dbReference type="InterPro" id="IPR006579">
    <property type="entry name" value="Pre_C2HC_dom"/>
</dbReference>